<proteinExistence type="predicted"/>
<dbReference type="AlphaFoldDB" id="A0A4R6TLA7"/>
<name>A0A4R6TLA7_9FLAO</name>
<keyword evidence="2" id="KW-1185">Reference proteome</keyword>
<dbReference type="OrthoDB" id="894178at2"/>
<comment type="caution">
    <text evidence="1">The sequence shown here is derived from an EMBL/GenBank/DDBJ whole genome shotgun (WGS) entry which is preliminary data.</text>
</comment>
<reference evidence="1 2" key="1">
    <citation type="submission" date="2019-03" db="EMBL/GenBank/DDBJ databases">
        <title>Genomic Encyclopedia of Archaeal and Bacterial Type Strains, Phase II (KMG-II): from individual species to whole genera.</title>
        <authorList>
            <person name="Goeker M."/>
        </authorList>
    </citation>
    <scope>NUCLEOTIDE SEQUENCE [LARGE SCALE GENOMIC DNA]</scope>
    <source>
        <strain evidence="1 2">DSM 18435</strain>
    </source>
</reference>
<dbReference type="Proteomes" id="UP000295468">
    <property type="component" value="Unassembled WGS sequence"/>
</dbReference>
<sequence>MTCLECHKELSYIDHKNSMELFDVELCKKHYDRLLRLNKRHKTSLQAIRLYYGLKEAGENPMLAWWDGKKSVDIALPRVKLNVEIDHEPHLYSHKRAMEELEEAMHSMNDGFTTLRIPHMLIAEKMRETVQDILQIKAGLQQSQQVI</sequence>
<gene>
    <name evidence="1" type="ORF">CLV82_1990</name>
</gene>
<dbReference type="RefSeq" id="WP_133644119.1">
    <property type="nucleotide sequence ID" value="NZ_SNYI01000002.1"/>
</dbReference>
<accession>A0A4R6TLA7</accession>
<dbReference type="EMBL" id="SNYI01000002">
    <property type="protein sequence ID" value="TDQ31282.1"/>
    <property type="molecule type" value="Genomic_DNA"/>
</dbReference>
<evidence type="ECO:0008006" key="3">
    <source>
        <dbReference type="Google" id="ProtNLM"/>
    </source>
</evidence>
<organism evidence="1 2">
    <name type="scientific">Zeaxanthinibacter enoshimensis</name>
    <dbReference type="NCBI Taxonomy" id="392009"/>
    <lineage>
        <taxon>Bacteria</taxon>
        <taxon>Pseudomonadati</taxon>
        <taxon>Bacteroidota</taxon>
        <taxon>Flavobacteriia</taxon>
        <taxon>Flavobacteriales</taxon>
        <taxon>Flavobacteriaceae</taxon>
        <taxon>Zeaxanthinibacter</taxon>
    </lineage>
</organism>
<protein>
    <recommendedName>
        <fullName evidence="3">Very-short-patch-repair endonuclease</fullName>
    </recommendedName>
</protein>
<evidence type="ECO:0000313" key="1">
    <source>
        <dbReference type="EMBL" id="TDQ31282.1"/>
    </source>
</evidence>
<evidence type="ECO:0000313" key="2">
    <source>
        <dbReference type="Proteomes" id="UP000295468"/>
    </source>
</evidence>